<name>G0RZW1_CHATD</name>
<dbReference type="GeneID" id="18254479"/>
<keyword evidence="2" id="KW-1185">Reference proteome</keyword>
<sequence length="75" mass="8511">MIKLFSAAGEKIGHAIHMVEDHVHMKCIKMAEIVSLEEKKLKFLLGNWPKDPVQKQVGSAMYVFTVIIGWDEEDA</sequence>
<accession>G0RZW1</accession>
<reference evidence="1 2" key="1">
    <citation type="journal article" date="2011" name="Cell">
        <title>Insight into structure and assembly of the nuclear pore complex by utilizing the genome of a eukaryotic thermophile.</title>
        <authorList>
            <person name="Amlacher S."/>
            <person name="Sarges P."/>
            <person name="Flemming D."/>
            <person name="van Noort V."/>
            <person name="Kunze R."/>
            <person name="Devos D.P."/>
            <person name="Arumugam M."/>
            <person name="Bork P."/>
            <person name="Hurt E."/>
        </authorList>
    </citation>
    <scope>NUCLEOTIDE SEQUENCE [LARGE SCALE GENOMIC DNA]</scope>
    <source>
        <strain evidence="2">DSM 1495 / CBS 144.50 / IMI 039719</strain>
    </source>
</reference>
<dbReference type="Proteomes" id="UP000008066">
    <property type="component" value="Unassembled WGS sequence"/>
</dbReference>
<organism evidence="2">
    <name type="scientific">Chaetomium thermophilum (strain DSM 1495 / CBS 144.50 / IMI 039719)</name>
    <name type="common">Thermochaetoides thermophila</name>
    <dbReference type="NCBI Taxonomy" id="759272"/>
    <lineage>
        <taxon>Eukaryota</taxon>
        <taxon>Fungi</taxon>
        <taxon>Dikarya</taxon>
        <taxon>Ascomycota</taxon>
        <taxon>Pezizomycotina</taxon>
        <taxon>Sordariomycetes</taxon>
        <taxon>Sordariomycetidae</taxon>
        <taxon>Sordariales</taxon>
        <taxon>Chaetomiaceae</taxon>
        <taxon>Thermochaetoides</taxon>
    </lineage>
</organism>
<dbReference type="OrthoDB" id="2013972at2759"/>
<dbReference type="EMBL" id="GL988032">
    <property type="protein sequence ID" value="EGS23739.1"/>
    <property type="molecule type" value="Genomic_DNA"/>
</dbReference>
<gene>
    <name evidence="1" type="ORF">CTHT_0004410</name>
</gene>
<proteinExistence type="predicted"/>
<evidence type="ECO:0000313" key="1">
    <source>
        <dbReference type="EMBL" id="EGS23739.1"/>
    </source>
</evidence>
<dbReference type="HOGENOM" id="CLU_2670859_0_0_1"/>
<evidence type="ECO:0000313" key="2">
    <source>
        <dbReference type="Proteomes" id="UP000008066"/>
    </source>
</evidence>
<dbReference type="RefSeq" id="XP_006690981.1">
    <property type="nucleotide sequence ID" value="XM_006690918.1"/>
</dbReference>
<dbReference type="AlphaFoldDB" id="G0RZW1"/>
<dbReference type="KEGG" id="cthr:CTHT_0004410"/>
<protein>
    <submittedName>
        <fullName evidence="1">Uncharacterized protein</fullName>
    </submittedName>
</protein>